<feature type="repeat" description="WD" evidence="3">
    <location>
        <begin position="873"/>
        <end position="914"/>
    </location>
</feature>
<evidence type="ECO:0000259" key="4">
    <source>
        <dbReference type="Pfam" id="PF23414"/>
    </source>
</evidence>
<dbReference type="PROSITE" id="PS50082">
    <property type="entry name" value="WD_REPEATS_2"/>
    <property type="match status" value="14"/>
</dbReference>
<dbReference type="SUPFAM" id="SSF50960">
    <property type="entry name" value="TolB, C-terminal domain"/>
    <property type="match status" value="1"/>
</dbReference>
<dbReference type="InterPro" id="IPR020472">
    <property type="entry name" value="WD40_PAC1"/>
</dbReference>
<dbReference type="SUPFAM" id="SSF50978">
    <property type="entry name" value="WD40 repeat-like"/>
    <property type="match status" value="2"/>
</dbReference>
<evidence type="ECO:0000259" key="5">
    <source>
        <dbReference type="Pfam" id="PF24883"/>
    </source>
</evidence>
<dbReference type="PROSITE" id="PS50294">
    <property type="entry name" value="WD_REPEATS_REGION"/>
    <property type="match status" value="14"/>
</dbReference>
<evidence type="ECO:0000313" key="7">
    <source>
        <dbReference type="Proteomes" id="UP000054097"/>
    </source>
</evidence>
<dbReference type="SMART" id="SM00320">
    <property type="entry name" value="WD40"/>
    <property type="match status" value="14"/>
</dbReference>
<keyword evidence="7" id="KW-1185">Reference proteome</keyword>
<dbReference type="OrthoDB" id="538223at2759"/>
<feature type="repeat" description="WD" evidence="3">
    <location>
        <begin position="1088"/>
        <end position="1129"/>
    </location>
</feature>
<dbReference type="Pfam" id="PF00400">
    <property type="entry name" value="WD40"/>
    <property type="match status" value="10"/>
</dbReference>
<feature type="repeat" description="WD" evidence="3">
    <location>
        <begin position="1345"/>
        <end position="1386"/>
    </location>
</feature>
<dbReference type="Gene3D" id="2.130.10.10">
    <property type="entry name" value="YVTN repeat-like/Quinoprotein amine dehydrogenase"/>
    <property type="match status" value="5"/>
</dbReference>
<feature type="repeat" description="WD" evidence="3">
    <location>
        <begin position="1217"/>
        <end position="1258"/>
    </location>
</feature>
<dbReference type="PANTHER" id="PTHR45333">
    <property type="entry name" value="MEMBRANE PROTEIN-RELATED"/>
    <property type="match status" value="1"/>
</dbReference>
<sequence length="1627" mass="180251">MFTRLRMSVEEASDEFFTITEEVYKHDGLEPLERSKKLRQCVGDMLQRWGFSLDTKLMAETPRNGSAGFVVASLRNNLDTKVCFRTYAVRSQPSSPITIVEAILATCATQPAFAPVSFGESYRKREYVGVGFGANNPVQELITEAHLLFGGESSVSSLLSLGTGHPGIISLSSQADSADLYRVMRDMMSDCEQKAQDMEQRLGPVGIYSRFSVDQGMQSHHLDQVTDPGWITTQTESYLTRHDTFQKLDLLVRNARIEDGGVTLDQLKHVNGHSVGGTSDNVEKAYNILISNQDDAIIKKLKPVNLECTAHVGECMEGTREDILSEILDWTADFTAPNILWLKGYPGVGKSTIATSLIGKLQSIGRLGSSFFFKREMADAMTPRALWRRIAYDLSRRYLPIRMHLVALITANEDIWDTPNVHTLFHQLIIDPLTKTDDIPLENLPVVIIDALDECGGLDGQRSDHRASLMKMLEGWSRLPRRFKLVVTSRGESDIETLFSTTSHHLVEILAGQTAKPDSSKDIMTFLAHQFTEITVSYRNSLPLDWPGLDVIRRLTEMTGGLFIWVDVIIKFIKQGDPEQRLEHILQGNVSGGLGTLYSSILHISFPSPSAEELKSFRAILGAVILLKTPLPISSLLPLLSIQSSTMEYICNQLQSVMDCQGTLRFHHQSFVDFLMDRAACPAAFWIDREYGHQHLARTCLRTMNSSLRFNICGLKSSYIRNNDVHDLPSLVASHISTHLSYSSQFWASHLTEIAFDEITYAYLRELMHEKFLFWLEVLSLIKGVNLASFMMKRLIDWLRTHGKDTRMACDMENFVVAFANVILQSIPHIYLSALPFSPSTSVVRGEYMRKYPRTIIIRNGGQVSWPAIQKVFTGHSDLVDCVAFSPDGRRVVSGSWDRTIRIWDAETGDLVIQPLQGHEFSVNFIAVSPDGRRVVSGSADMTIRIWDAETGDLVIQPLRGHDSGVNSVAFSPNGRRIVSGSHDKTVRIWDSETGDLVTQPLQGHEDSVNSVAFAPDGRRIVSGSSDKTVRIWDAEAGDLVPHLLQGHEASVWSVAFSPDGRRIVSGSYDKTVRLWDAETWDLVPQLLQGHDREVTSVAFSPDGRHVVSGCCDGTVRIWNVATGDPVTGPFQGHEDSVWSVAFSPDGRHVASGSRDETVRIWNTEANDLDTQPSQGHEYWVTSVEFSPNGRSVVSGSHGHTVRIWDVETGELATQPLQGHEGSVTCVAFAPDGKHVASGSNDKTIRIWDAEKGEIITPLLRTHYNVNSVTFSPDGKRVAFGCDDETVRIWNTETEDHDIQPVQGRKVQVIVVAFSPDGTRADFAYDGKSLLVRGVEAGDDVIKSLQGHNGRVTGVAFSPDGKRVVSGSHDKTVRIWDAETGGSITQPFIGHRYIVTSVAFSPDGRRVISGSDDNTARIWDAETGDLVTQPLQGHEGSVTSVAFAPDGKHVASGSYDKTVRIWDAETGYLVTQPLYGHEGQITSIAFSPNGKHVVSGSYDNAIRIWNAATDTFFSASQAAHSKCGTSRLNGPEEEHSSLINVPSASQPHLMIIQPQNQSRIIDGFHIEKNGWILGPQSELLLWVPPTLRTGLYRSRNALIIGACIKTEIDFELFVHGDEWTRCGEPIG</sequence>
<dbReference type="Gene3D" id="3.40.1090.10">
    <property type="entry name" value="Cytosolic phospholipase A2 catalytic domain"/>
    <property type="match status" value="1"/>
</dbReference>
<dbReference type="Gene3D" id="3.40.50.300">
    <property type="entry name" value="P-loop containing nucleotide triphosphate hydrolases"/>
    <property type="match status" value="1"/>
</dbReference>
<feature type="repeat" description="WD" evidence="3">
    <location>
        <begin position="959"/>
        <end position="1000"/>
    </location>
</feature>
<gene>
    <name evidence="6" type="ORF">M408DRAFT_172127</name>
</gene>
<dbReference type="HOGENOM" id="CLU_000288_6_3_1"/>
<dbReference type="Pfam" id="PF23414">
    <property type="entry name" value="Beta-prop_EML_2"/>
    <property type="match status" value="1"/>
</dbReference>
<evidence type="ECO:0000256" key="2">
    <source>
        <dbReference type="ARBA" id="ARBA00022737"/>
    </source>
</evidence>
<reference evidence="7" key="2">
    <citation type="submission" date="2015-01" db="EMBL/GenBank/DDBJ databases">
        <title>Evolutionary Origins and Diversification of the Mycorrhizal Mutualists.</title>
        <authorList>
            <consortium name="DOE Joint Genome Institute"/>
            <consortium name="Mycorrhizal Genomics Consortium"/>
            <person name="Kohler A."/>
            <person name="Kuo A."/>
            <person name="Nagy L.G."/>
            <person name="Floudas D."/>
            <person name="Copeland A."/>
            <person name="Barry K.W."/>
            <person name="Cichocki N."/>
            <person name="Veneault-Fourrey C."/>
            <person name="LaButti K."/>
            <person name="Lindquist E.A."/>
            <person name="Lipzen A."/>
            <person name="Lundell T."/>
            <person name="Morin E."/>
            <person name="Murat C."/>
            <person name="Riley R."/>
            <person name="Ohm R."/>
            <person name="Sun H."/>
            <person name="Tunlid A."/>
            <person name="Henrissat B."/>
            <person name="Grigoriev I.V."/>
            <person name="Hibbett D.S."/>
            <person name="Martin F."/>
        </authorList>
    </citation>
    <scope>NUCLEOTIDE SEQUENCE [LARGE SCALE GENOMIC DNA]</scope>
    <source>
        <strain evidence="7">MAFF 305830</strain>
    </source>
</reference>
<name>A0A0C3AKQ2_SERVB</name>
<feature type="repeat" description="WD" evidence="3">
    <location>
        <begin position="1431"/>
        <end position="1472"/>
    </location>
</feature>
<dbReference type="CDD" id="cd00200">
    <property type="entry name" value="WD40"/>
    <property type="match status" value="2"/>
</dbReference>
<feature type="repeat" description="WD" evidence="3">
    <location>
        <begin position="1131"/>
        <end position="1172"/>
    </location>
</feature>
<feature type="repeat" description="WD" evidence="3">
    <location>
        <begin position="1002"/>
        <end position="1043"/>
    </location>
</feature>
<proteinExistence type="predicted"/>
<feature type="repeat" description="WD" evidence="3">
    <location>
        <begin position="1388"/>
        <end position="1429"/>
    </location>
</feature>
<dbReference type="InterPro" id="IPR055442">
    <property type="entry name" value="Beta-prop_EML-like_2nd"/>
</dbReference>
<evidence type="ECO:0000256" key="3">
    <source>
        <dbReference type="PROSITE-ProRule" id="PRU00221"/>
    </source>
</evidence>
<dbReference type="SUPFAM" id="SSF52151">
    <property type="entry name" value="FabD/lysophospholipase-like"/>
    <property type="match status" value="1"/>
</dbReference>
<dbReference type="InterPro" id="IPR056884">
    <property type="entry name" value="NPHP3-like_N"/>
</dbReference>
<feature type="repeat" description="WD" evidence="3">
    <location>
        <begin position="916"/>
        <end position="957"/>
    </location>
</feature>
<keyword evidence="2" id="KW-0677">Repeat</keyword>
<dbReference type="SUPFAM" id="SSF52540">
    <property type="entry name" value="P-loop containing nucleoside triphosphate hydrolases"/>
    <property type="match status" value="1"/>
</dbReference>
<dbReference type="EMBL" id="KN824516">
    <property type="protein sequence ID" value="KIM19886.1"/>
    <property type="molecule type" value="Genomic_DNA"/>
</dbReference>
<dbReference type="Proteomes" id="UP000054097">
    <property type="component" value="Unassembled WGS sequence"/>
</dbReference>
<feature type="repeat" description="WD" evidence="3">
    <location>
        <begin position="1474"/>
        <end position="1515"/>
    </location>
</feature>
<dbReference type="InterPro" id="IPR027417">
    <property type="entry name" value="P-loop_NTPase"/>
</dbReference>
<feature type="repeat" description="WD" evidence="3">
    <location>
        <begin position="1174"/>
        <end position="1215"/>
    </location>
</feature>
<feature type="repeat" description="WD" evidence="3">
    <location>
        <begin position="1266"/>
        <end position="1300"/>
    </location>
</feature>
<dbReference type="PANTHER" id="PTHR45333:SF1">
    <property type="entry name" value="CHROMOSOME UNDETERMINED SCAFFOLD_625, WHOLE GENOME SHOTGUN SEQUENCE"/>
    <property type="match status" value="1"/>
</dbReference>
<dbReference type="InterPro" id="IPR016035">
    <property type="entry name" value="Acyl_Trfase/lysoPLipase"/>
</dbReference>
<dbReference type="PRINTS" id="PR00320">
    <property type="entry name" value="GPROTEINBRPT"/>
</dbReference>
<accession>A0A0C3AKQ2</accession>
<keyword evidence="1 3" id="KW-0853">WD repeat</keyword>
<reference evidence="6 7" key="1">
    <citation type="submission" date="2014-04" db="EMBL/GenBank/DDBJ databases">
        <authorList>
            <consortium name="DOE Joint Genome Institute"/>
            <person name="Kuo A."/>
            <person name="Zuccaro A."/>
            <person name="Kohler A."/>
            <person name="Nagy L.G."/>
            <person name="Floudas D."/>
            <person name="Copeland A."/>
            <person name="Barry K.W."/>
            <person name="Cichocki N."/>
            <person name="Veneault-Fourrey C."/>
            <person name="LaButti K."/>
            <person name="Lindquist E.A."/>
            <person name="Lipzen A."/>
            <person name="Lundell T."/>
            <person name="Morin E."/>
            <person name="Murat C."/>
            <person name="Sun H."/>
            <person name="Tunlid A."/>
            <person name="Henrissat B."/>
            <person name="Grigoriev I.V."/>
            <person name="Hibbett D.S."/>
            <person name="Martin F."/>
            <person name="Nordberg H.P."/>
            <person name="Cantor M.N."/>
            <person name="Hua S.X."/>
        </authorList>
    </citation>
    <scope>NUCLEOTIDE SEQUENCE [LARGE SCALE GENOMIC DNA]</scope>
    <source>
        <strain evidence="6 7">MAFF 305830</strain>
    </source>
</reference>
<feature type="domain" description="EML-like second beta-propeller" evidence="4">
    <location>
        <begin position="1052"/>
        <end position="1216"/>
    </location>
</feature>
<dbReference type="Pfam" id="PF24883">
    <property type="entry name" value="NPHP3_N"/>
    <property type="match status" value="1"/>
</dbReference>
<dbReference type="STRING" id="933852.A0A0C3AKQ2"/>
<dbReference type="InterPro" id="IPR019775">
    <property type="entry name" value="WD40_repeat_CS"/>
</dbReference>
<feature type="repeat" description="WD" evidence="3">
    <location>
        <begin position="1045"/>
        <end position="1086"/>
    </location>
</feature>
<organism evidence="6 7">
    <name type="scientific">Serendipita vermifera MAFF 305830</name>
    <dbReference type="NCBI Taxonomy" id="933852"/>
    <lineage>
        <taxon>Eukaryota</taxon>
        <taxon>Fungi</taxon>
        <taxon>Dikarya</taxon>
        <taxon>Basidiomycota</taxon>
        <taxon>Agaricomycotina</taxon>
        <taxon>Agaricomycetes</taxon>
        <taxon>Sebacinales</taxon>
        <taxon>Serendipitaceae</taxon>
        <taxon>Serendipita</taxon>
    </lineage>
</organism>
<evidence type="ECO:0000256" key="1">
    <source>
        <dbReference type="ARBA" id="ARBA00022574"/>
    </source>
</evidence>
<dbReference type="InterPro" id="IPR015943">
    <property type="entry name" value="WD40/YVTN_repeat-like_dom_sf"/>
</dbReference>
<dbReference type="PROSITE" id="PS00678">
    <property type="entry name" value="WD_REPEATS_1"/>
    <property type="match status" value="10"/>
</dbReference>
<evidence type="ECO:0000313" key="6">
    <source>
        <dbReference type="EMBL" id="KIM19886.1"/>
    </source>
</evidence>
<dbReference type="InterPro" id="IPR001680">
    <property type="entry name" value="WD40_rpt"/>
</dbReference>
<feature type="domain" description="Nephrocystin 3-like N-terminal" evidence="5">
    <location>
        <begin position="319"/>
        <end position="490"/>
    </location>
</feature>
<protein>
    <submittedName>
        <fullName evidence="6">Uncharacterized protein</fullName>
    </submittedName>
</protein>
<dbReference type="InterPro" id="IPR036322">
    <property type="entry name" value="WD40_repeat_dom_sf"/>
</dbReference>